<sequence>MARGHRREHQNLAAALIFLLCVREVAAARDSFQAQQLAAHVGSQLKAAGAQREWRSAVAESGEFSIRTMWAIGEANITFRFSGERNGGGRQRVVTRYVEVAGLDTLYRIMPDAVVLNQQIDGMAVMAVVGWQAYDKSSHTWGSSEYAKKRAIFFRTEMNPSVGVTTSSFWGRLAGLKVYRTKAKDKSDDEVQMYYINENGKMKFIDQDDVTQRLPEHEELEFYMPGYAAGVFTRPDRELMGMVDGMLGETSCLGSPSKCAFRCFYDSERDVCGPTGFCRKVGADDVPDVLAPFGQQQKCRAVGADSHEEADMVLAGEMGLGNLKEMALNVSERLLQSEAVSWSSSGRSSLKTSVALWLEAADLLNVLETLPMRLGEESGDFRLAARRAAATDLKHWRRRPDRLTVSEYRAAASAPVPALRASRRLSVAAKLPHSELVSFLVKRPSVLMIYAKSESEEKCVLKDDTAEEKAQVSTFVNYFLKVPGYNVDDLRSTRLGLPTHCQEFLAGAENMDVEHLAQDASEGERVLEKGTSSSKGASNSFGELRSRRLASALRLFGAGGAGGAGGAASFGTSESRGSQEGNAGDAGDSQSAPRESKDSVTGTALQSAVAAAKAAEGAEVEGAKAEGIVEGFEGVEGSEGLAGQSLLGLGVGADLEVHQKFVIIASIIVGLVCLVVAGTFFIAGLANLNGCLKQSGAAGGEHCLAALVCSALGGLVICGAFAMSLVVGVAALAGALFLVNIARHYLLQTDQRELGEVAVRPLISQR</sequence>
<evidence type="ECO:0000313" key="5">
    <source>
        <dbReference type="Proteomes" id="UP000604046"/>
    </source>
</evidence>
<keyword evidence="3" id="KW-0732">Signal</keyword>
<keyword evidence="2" id="KW-0472">Membrane</keyword>
<feature type="region of interest" description="Disordered" evidence="1">
    <location>
        <begin position="566"/>
        <end position="600"/>
    </location>
</feature>
<dbReference type="OrthoDB" id="416315at2759"/>
<evidence type="ECO:0000313" key="4">
    <source>
        <dbReference type="EMBL" id="CAE7281840.1"/>
    </source>
</evidence>
<feature type="transmembrane region" description="Helical" evidence="2">
    <location>
        <begin position="661"/>
        <end position="683"/>
    </location>
</feature>
<reference evidence="4" key="1">
    <citation type="submission" date="2021-02" db="EMBL/GenBank/DDBJ databases">
        <authorList>
            <person name="Dougan E. K."/>
            <person name="Rhodes N."/>
            <person name="Thang M."/>
            <person name="Chan C."/>
        </authorList>
    </citation>
    <scope>NUCLEOTIDE SEQUENCE</scope>
</reference>
<evidence type="ECO:0000256" key="1">
    <source>
        <dbReference type="SAM" id="MobiDB-lite"/>
    </source>
</evidence>
<keyword evidence="2" id="KW-1133">Transmembrane helix</keyword>
<keyword evidence="2" id="KW-0812">Transmembrane</keyword>
<evidence type="ECO:0000256" key="3">
    <source>
        <dbReference type="SAM" id="SignalP"/>
    </source>
</evidence>
<feature type="compositionally biased region" description="Polar residues" evidence="1">
    <location>
        <begin position="530"/>
        <end position="541"/>
    </location>
</feature>
<proteinExistence type="predicted"/>
<feature type="compositionally biased region" description="Polar residues" evidence="1">
    <location>
        <begin position="572"/>
        <end position="581"/>
    </location>
</feature>
<evidence type="ECO:0000256" key="2">
    <source>
        <dbReference type="SAM" id="Phobius"/>
    </source>
</evidence>
<dbReference type="EMBL" id="CAJNDS010001813">
    <property type="protein sequence ID" value="CAE7281840.1"/>
    <property type="molecule type" value="Genomic_DNA"/>
</dbReference>
<name>A0A812MVR0_9DINO</name>
<feature type="transmembrane region" description="Helical" evidence="2">
    <location>
        <begin position="729"/>
        <end position="746"/>
    </location>
</feature>
<feature type="signal peptide" evidence="3">
    <location>
        <begin position="1"/>
        <end position="27"/>
    </location>
</feature>
<accession>A0A812MVR0</accession>
<keyword evidence="5" id="KW-1185">Reference proteome</keyword>
<dbReference type="Proteomes" id="UP000604046">
    <property type="component" value="Unassembled WGS sequence"/>
</dbReference>
<gene>
    <name evidence="4" type="ORF">SNAT2548_LOCUS14940</name>
</gene>
<feature type="transmembrane region" description="Helical" evidence="2">
    <location>
        <begin position="704"/>
        <end position="723"/>
    </location>
</feature>
<comment type="caution">
    <text evidence="4">The sequence shown here is derived from an EMBL/GenBank/DDBJ whole genome shotgun (WGS) entry which is preliminary data.</text>
</comment>
<organism evidence="4 5">
    <name type="scientific">Symbiodinium natans</name>
    <dbReference type="NCBI Taxonomy" id="878477"/>
    <lineage>
        <taxon>Eukaryota</taxon>
        <taxon>Sar</taxon>
        <taxon>Alveolata</taxon>
        <taxon>Dinophyceae</taxon>
        <taxon>Suessiales</taxon>
        <taxon>Symbiodiniaceae</taxon>
        <taxon>Symbiodinium</taxon>
    </lineage>
</organism>
<feature type="chain" id="PRO_5032350710" evidence="3">
    <location>
        <begin position="28"/>
        <end position="766"/>
    </location>
</feature>
<protein>
    <submittedName>
        <fullName evidence="4">Uncharacterized protein</fullName>
    </submittedName>
</protein>
<feature type="compositionally biased region" description="Polar residues" evidence="1">
    <location>
        <begin position="588"/>
        <end position="600"/>
    </location>
</feature>
<dbReference type="AlphaFoldDB" id="A0A812MVR0"/>
<feature type="compositionally biased region" description="Basic and acidic residues" evidence="1">
    <location>
        <begin position="518"/>
        <end position="528"/>
    </location>
</feature>
<feature type="region of interest" description="Disordered" evidence="1">
    <location>
        <begin position="518"/>
        <end position="541"/>
    </location>
</feature>